<organism evidence="1 2">
    <name type="scientific">Haemonchus contortus</name>
    <name type="common">Barber pole worm</name>
    <dbReference type="NCBI Taxonomy" id="6289"/>
    <lineage>
        <taxon>Eukaryota</taxon>
        <taxon>Metazoa</taxon>
        <taxon>Ecdysozoa</taxon>
        <taxon>Nematoda</taxon>
        <taxon>Chromadorea</taxon>
        <taxon>Rhabditida</taxon>
        <taxon>Rhabditina</taxon>
        <taxon>Rhabditomorpha</taxon>
        <taxon>Strongyloidea</taxon>
        <taxon>Trichostrongylidae</taxon>
        <taxon>Haemonchus</taxon>
    </lineage>
</organism>
<evidence type="ECO:0000313" key="1">
    <source>
        <dbReference type="Proteomes" id="UP000025227"/>
    </source>
</evidence>
<dbReference type="OrthoDB" id="8193815at2759"/>
<reference evidence="2" key="1">
    <citation type="submission" date="2020-12" db="UniProtKB">
        <authorList>
            <consortium name="WormBaseParasite"/>
        </authorList>
    </citation>
    <scope>IDENTIFICATION</scope>
    <source>
        <strain evidence="2">MHco3</strain>
    </source>
</reference>
<dbReference type="WBParaSite" id="HCON_00168610-00001">
    <property type="protein sequence ID" value="HCON_00168610-00001"/>
    <property type="gene ID" value="HCON_00168610"/>
</dbReference>
<protein>
    <submittedName>
        <fullName evidence="2">Transposase</fullName>
    </submittedName>
</protein>
<sequence length="104" mass="12108">MRYSDDRWTRIVTDWIPRDIKRTPGRSPTRWPAFFTKALNERNVGTRVPEVRTIHWTTLAHGRDKLRRYWRPLEEVDDQGATGDTGDTGDFGAIFMGQSLAFIV</sequence>
<dbReference type="Proteomes" id="UP000025227">
    <property type="component" value="Unplaced"/>
</dbReference>
<keyword evidence="1" id="KW-1185">Reference proteome</keyword>
<dbReference type="AlphaFoldDB" id="A0A7I5EE26"/>
<evidence type="ECO:0000313" key="2">
    <source>
        <dbReference type="WBParaSite" id="HCON_00168610-00001"/>
    </source>
</evidence>
<name>A0A7I5EE26_HAECO</name>
<proteinExistence type="predicted"/>
<accession>A0A7I5EE26</accession>